<accession>A0A8S1VLZ1</accession>
<dbReference type="OrthoDB" id="306797at2759"/>
<dbReference type="AlphaFoldDB" id="A0A8S1VLZ1"/>
<reference evidence="1" key="1">
    <citation type="submission" date="2021-01" db="EMBL/GenBank/DDBJ databases">
        <authorList>
            <consortium name="Genoscope - CEA"/>
            <person name="William W."/>
        </authorList>
    </citation>
    <scope>NUCLEOTIDE SEQUENCE</scope>
</reference>
<name>A0A8S1VLZ1_9CILI</name>
<dbReference type="Proteomes" id="UP000689195">
    <property type="component" value="Unassembled WGS sequence"/>
</dbReference>
<comment type="caution">
    <text evidence="1">The sequence shown here is derived from an EMBL/GenBank/DDBJ whole genome shotgun (WGS) entry which is preliminary data.</text>
</comment>
<evidence type="ECO:0000313" key="1">
    <source>
        <dbReference type="EMBL" id="CAD8178404.1"/>
    </source>
</evidence>
<evidence type="ECO:0000313" key="2">
    <source>
        <dbReference type="Proteomes" id="UP000689195"/>
    </source>
</evidence>
<sequence length="111" mass="12710">MNNLNKNLKTDFKIVTNMKMYFQNNIEQLIQPSEDDPQVEITSNSNYVLLPDLKSMVFNLVDLERNDFDQQSINQSMYILSSTNASCNKISVIFQSLSNESISSNSIGEEF</sequence>
<dbReference type="EMBL" id="CAJJDO010000069">
    <property type="protein sequence ID" value="CAD8178404.1"/>
    <property type="molecule type" value="Genomic_DNA"/>
</dbReference>
<protein>
    <submittedName>
        <fullName evidence="1">Uncharacterized protein</fullName>
    </submittedName>
</protein>
<proteinExistence type="predicted"/>
<keyword evidence="2" id="KW-1185">Reference proteome</keyword>
<gene>
    <name evidence="1" type="ORF">PPENT_87.1.T0690179</name>
</gene>
<organism evidence="1 2">
    <name type="scientific">Paramecium pentaurelia</name>
    <dbReference type="NCBI Taxonomy" id="43138"/>
    <lineage>
        <taxon>Eukaryota</taxon>
        <taxon>Sar</taxon>
        <taxon>Alveolata</taxon>
        <taxon>Ciliophora</taxon>
        <taxon>Intramacronucleata</taxon>
        <taxon>Oligohymenophorea</taxon>
        <taxon>Peniculida</taxon>
        <taxon>Parameciidae</taxon>
        <taxon>Paramecium</taxon>
    </lineage>
</organism>